<sequence>MESDFWTSHLAAAAAAKRQFTLHHHQISQLDGLNIDDFEADDEVRPDFPCPYCYEDFDIASLCSHLEMTTRASPKSPLRRVAIPNSQALSLLGKDLREAHLQVLLGDTGYRSSNANSSNAVTDPFLSSLILNFLAFESEDISKSMLSNVEENSVMSVTSSHIWKASFDPSLSYGEREERMRQAARRVVFLQDLLASSLLGE</sequence>
<comment type="caution">
    <text evidence="1">The sequence shown here is derived from an EMBL/GenBank/DDBJ whole genome shotgun (WGS) entry which is preliminary data.</text>
</comment>
<organism evidence="1 2">
    <name type="scientific">Camellia lanceoleosa</name>
    <dbReference type="NCBI Taxonomy" id="1840588"/>
    <lineage>
        <taxon>Eukaryota</taxon>
        <taxon>Viridiplantae</taxon>
        <taxon>Streptophyta</taxon>
        <taxon>Embryophyta</taxon>
        <taxon>Tracheophyta</taxon>
        <taxon>Spermatophyta</taxon>
        <taxon>Magnoliopsida</taxon>
        <taxon>eudicotyledons</taxon>
        <taxon>Gunneridae</taxon>
        <taxon>Pentapetalae</taxon>
        <taxon>asterids</taxon>
        <taxon>Ericales</taxon>
        <taxon>Theaceae</taxon>
        <taxon>Camellia</taxon>
    </lineage>
</organism>
<evidence type="ECO:0000313" key="1">
    <source>
        <dbReference type="EMBL" id="KAI8001257.1"/>
    </source>
</evidence>
<name>A0ACC0GLD8_9ERIC</name>
<evidence type="ECO:0000313" key="2">
    <source>
        <dbReference type="Proteomes" id="UP001060215"/>
    </source>
</evidence>
<dbReference type="Proteomes" id="UP001060215">
    <property type="component" value="Chromosome 8"/>
</dbReference>
<gene>
    <name evidence="1" type="ORF">LOK49_LG09G00734</name>
</gene>
<accession>A0ACC0GLD8</accession>
<keyword evidence="2" id="KW-1185">Reference proteome</keyword>
<protein>
    <submittedName>
        <fullName evidence="1">Protein DEHYDRATION-INDUCED 19</fullName>
    </submittedName>
</protein>
<reference evidence="1 2" key="1">
    <citation type="journal article" date="2022" name="Plant J.">
        <title>Chromosome-level genome of Camellia lanceoleosa provides a valuable resource for understanding genome evolution and self-incompatibility.</title>
        <authorList>
            <person name="Gong W."/>
            <person name="Xiao S."/>
            <person name="Wang L."/>
            <person name="Liao Z."/>
            <person name="Chang Y."/>
            <person name="Mo W."/>
            <person name="Hu G."/>
            <person name="Li W."/>
            <person name="Zhao G."/>
            <person name="Zhu H."/>
            <person name="Hu X."/>
            <person name="Ji K."/>
            <person name="Xiang X."/>
            <person name="Song Q."/>
            <person name="Yuan D."/>
            <person name="Jin S."/>
            <person name="Zhang L."/>
        </authorList>
    </citation>
    <scope>NUCLEOTIDE SEQUENCE [LARGE SCALE GENOMIC DNA]</scope>
    <source>
        <tissue evidence="1">Fresh and healthy young leaves</tissue>
    </source>
</reference>
<proteinExistence type="predicted"/>
<dbReference type="EMBL" id="CM045765">
    <property type="protein sequence ID" value="KAI8001257.1"/>
    <property type="molecule type" value="Genomic_DNA"/>
</dbReference>